<evidence type="ECO:0000256" key="8">
    <source>
        <dbReference type="SAM" id="MobiDB-lite"/>
    </source>
</evidence>
<keyword evidence="3" id="KW-0479">Metal-binding</keyword>
<evidence type="ECO:0000256" key="5">
    <source>
        <dbReference type="ARBA" id="ARBA00022833"/>
    </source>
</evidence>
<dbReference type="Pfam" id="PF01447">
    <property type="entry name" value="Peptidase_M4"/>
    <property type="match status" value="1"/>
</dbReference>
<keyword evidence="6 7" id="KW-0482">Metalloprotease</keyword>
<evidence type="ECO:0000256" key="4">
    <source>
        <dbReference type="ARBA" id="ARBA00022801"/>
    </source>
</evidence>
<keyword evidence="7" id="KW-0964">Secreted</keyword>
<proteinExistence type="inferred from homology"/>
<name>A0ABZ1WDH8_9ACTN</name>
<dbReference type="RefSeq" id="WP_329494917.1">
    <property type="nucleotide sequence ID" value="NZ_CP108460.1"/>
</dbReference>
<dbReference type="InterPro" id="IPR023612">
    <property type="entry name" value="Peptidase_M4"/>
</dbReference>
<gene>
    <name evidence="11" type="ORF">OG469_27570</name>
</gene>
<feature type="compositionally biased region" description="Basic and acidic residues" evidence="8">
    <location>
        <begin position="57"/>
        <end position="68"/>
    </location>
</feature>
<evidence type="ECO:0000313" key="12">
    <source>
        <dbReference type="Proteomes" id="UP001432014"/>
    </source>
</evidence>
<comment type="similarity">
    <text evidence="1 7">Belongs to the peptidase M4 family.</text>
</comment>
<dbReference type="EC" id="3.4.24.-" evidence="7"/>
<comment type="function">
    <text evidence="7">Extracellular zinc metalloprotease.</text>
</comment>
<dbReference type="InterPro" id="IPR027268">
    <property type="entry name" value="Peptidase_M4/M1_CTD_sf"/>
</dbReference>
<accession>A0ABZ1WDH8</accession>
<dbReference type="InterPro" id="IPR052759">
    <property type="entry name" value="Metalloprotease_M4"/>
</dbReference>
<evidence type="ECO:0000256" key="1">
    <source>
        <dbReference type="ARBA" id="ARBA00009388"/>
    </source>
</evidence>
<dbReference type="CDD" id="cd09597">
    <property type="entry name" value="M4_TLP"/>
    <property type="match status" value="1"/>
</dbReference>
<dbReference type="PANTHER" id="PTHR43579:SF1">
    <property type="entry name" value="NEUTRAL METALLOPROTEINASE"/>
    <property type="match status" value="1"/>
</dbReference>
<evidence type="ECO:0000259" key="10">
    <source>
        <dbReference type="Pfam" id="PF02868"/>
    </source>
</evidence>
<organism evidence="11 12">
    <name type="scientific">Kitasatospora herbaricolor</name>
    <dbReference type="NCBI Taxonomy" id="68217"/>
    <lineage>
        <taxon>Bacteria</taxon>
        <taxon>Bacillati</taxon>
        <taxon>Actinomycetota</taxon>
        <taxon>Actinomycetes</taxon>
        <taxon>Kitasatosporales</taxon>
        <taxon>Streptomycetaceae</taxon>
        <taxon>Kitasatospora</taxon>
    </lineage>
</organism>
<evidence type="ECO:0000259" key="9">
    <source>
        <dbReference type="Pfam" id="PF01447"/>
    </source>
</evidence>
<dbReference type="EMBL" id="CP108482">
    <property type="protein sequence ID" value="WUS58931.1"/>
    <property type="molecule type" value="Genomic_DNA"/>
</dbReference>
<evidence type="ECO:0000256" key="2">
    <source>
        <dbReference type="ARBA" id="ARBA00022670"/>
    </source>
</evidence>
<dbReference type="InterPro" id="IPR001570">
    <property type="entry name" value="Peptidase_M4_C_domain"/>
</dbReference>
<dbReference type="Gene3D" id="3.10.170.10">
    <property type="match status" value="1"/>
</dbReference>
<dbReference type="Proteomes" id="UP001432014">
    <property type="component" value="Chromosome"/>
</dbReference>
<dbReference type="Gene3D" id="1.10.390.10">
    <property type="entry name" value="Neutral Protease Domain 2"/>
    <property type="match status" value="1"/>
</dbReference>
<evidence type="ECO:0000256" key="6">
    <source>
        <dbReference type="ARBA" id="ARBA00023049"/>
    </source>
</evidence>
<keyword evidence="5 7" id="KW-0862">Zinc</keyword>
<evidence type="ECO:0000313" key="11">
    <source>
        <dbReference type="EMBL" id="WUS58931.1"/>
    </source>
</evidence>
<evidence type="ECO:0000256" key="3">
    <source>
        <dbReference type="ARBA" id="ARBA00022723"/>
    </source>
</evidence>
<dbReference type="SUPFAM" id="SSF55486">
    <property type="entry name" value="Metalloproteases ('zincins'), catalytic domain"/>
    <property type="match status" value="1"/>
</dbReference>
<protein>
    <recommendedName>
        <fullName evidence="7">Neutral metalloproteinase</fullName>
        <ecNumber evidence="7">3.4.24.-</ecNumber>
    </recommendedName>
</protein>
<dbReference type="PRINTS" id="PR00730">
    <property type="entry name" value="THERMOLYSIN"/>
</dbReference>
<feature type="domain" description="Peptidase M4" evidence="9">
    <location>
        <begin position="88"/>
        <end position="165"/>
    </location>
</feature>
<keyword evidence="2 7" id="KW-0645">Protease</keyword>
<keyword evidence="12" id="KW-1185">Reference proteome</keyword>
<comment type="subcellular location">
    <subcellularLocation>
        <location evidence="7">Secreted</location>
    </subcellularLocation>
</comment>
<evidence type="ECO:0000256" key="7">
    <source>
        <dbReference type="RuleBase" id="RU366073"/>
    </source>
</evidence>
<dbReference type="InterPro" id="IPR013856">
    <property type="entry name" value="Peptidase_M4_domain"/>
</dbReference>
<dbReference type="PANTHER" id="PTHR43579">
    <property type="match status" value="1"/>
</dbReference>
<reference evidence="11 12" key="1">
    <citation type="submission" date="2022-10" db="EMBL/GenBank/DDBJ databases">
        <title>The complete genomes of actinobacterial strains from the NBC collection.</title>
        <authorList>
            <person name="Joergensen T.S."/>
            <person name="Alvarez Arevalo M."/>
            <person name="Sterndorff E.B."/>
            <person name="Faurdal D."/>
            <person name="Vuksanovic O."/>
            <person name="Mourched A.-S."/>
            <person name="Charusanti P."/>
            <person name="Shaw S."/>
            <person name="Blin K."/>
            <person name="Weber T."/>
        </authorList>
    </citation>
    <scope>NUCLEOTIDE SEQUENCE [LARGE SCALE GENOMIC DNA]</scope>
    <source>
        <strain evidence="11 12">NBC_01247</strain>
    </source>
</reference>
<comment type="cofactor">
    <cofactor evidence="7">
        <name>Zn(2+)</name>
        <dbReference type="ChEBI" id="CHEBI:29105"/>
    </cofactor>
</comment>
<feature type="domain" description="Peptidase M4 C-terminal" evidence="10">
    <location>
        <begin position="168"/>
        <end position="336"/>
    </location>
</feature>
<sequence length="339" mass="36131">MTPLPPRCSIVPPYVLDRLAEQGHAAAVRSLALDATHREARLVAPVPAPGPGRPRRVVRDARHTERLPGRTVRPEGAPPVADPCVNQAYDGLGATYALFSDVYGRPSIDGAGMRLDATVHYGEHYDNAFWDGQRMVFGDGDGVVFGDFTACVDVIGHELSHGVTQFTAGLAYHDQSGALNESLSDVFGSLVKQYALRQNADEADWLIGAGLLAPGVQGVALRSMKAPGTAYDDPRLGKDPQPAHLRDYVETTQDEGGVHINSGIPNHAFYLLATALGGPAWERAGRIWYDTLTTHRLTPDAGFTAFARATVAAAAARYQDEAVANTVTAAWAKVGISVG</sequence>
<keyword evidence="4 7" id="KW-0378">Hydrolase</keyword>
<dbReference type="Pfam" id="PF02868">
    <property type="entry name" value="Peptidase_M4_C"/>
    <property type="match status" value="1"/>
</dbReference>
<feature type="region of interest" description="Disordered" evidence="8">
    <location>
        <begin position="44"/>
        <end position="79"/>
    </location>
</feature>